<evidence type="ECO:0000256" key="9">
    <source>
        <dbReference type="ARBA" id="ARBA00022833"/>
    </source>
</evidence>
<evidence type="ECO:0000313" key="15">
    <source>
        <dbReference type="Proteomes" id="UP000572680"/>
    </source>
</evidence>
<feature type="transmembrane region" description="Helical" evidence="13">
    <location>
        <begin position="211"/>
        <end position="233"/>
    </location>
</feature>
<dbReference type="Proteomes" id="UP000572680">
    <property type="component" value="Unassembled WGS sequence"/>
</dbReference>
<keyword evidence="4" id="KW-1003">Cell membrane</keyword>
<dbReference type="InterPro" id="IPR052348">
    <property type="entry name" value="Metallopeptidase_M50B"/>
</dbReference>
<dbReference type="EMBL" id="JACJIA010000003">
    <property type="protein sequence ID" value="MBA8951331.1"/>
    <property type="molecule type" value="Genomic_DNA"/>
</dbReference>
<dbReference type="RefSeq" id="WP_182843673.1">
    <property type="nucleotide sequence ID" value="NZ_BAAALP010000004.1"/>
</dbReference>
<feature type="transmembrane region" description="Helical" evidence="13">
    <location>
        <begin position="20"/>
        <end position="38"/>
    </location>
</feature>
<dbReference type="CDD" id="cd06158">
    <property type="entry name" value="S2P-M50_like_1"/>
    <property type="match status" value="1"/>
</dbReference>
<gene>
    <name evidence="14" type="ORF">HNR61_002962</name>
</gene>
<keyword evidence="12 13" id="KW-0472">Membrane</keyword>
<evidence type="ECO:0000256" key="6">
    <source>
        <dbReference type="ARBA" id="ARBA00022692"/>
    </source>
</evidence>
<dbReference type="PANTHER" id="PTHR35864:SF1">
    <property type="entry name" value="ZINC METALLOPROTEASE YWHC-RELATED"/>
    <property type="match status" value="1"/>
</dbReference>
<evidence type="ECO:0000256" key="11">
    <source>
        <dbReference type="ARBA" id="ARBA00023049"/>
    </source>
</evidence>
<accession>A0A7W3LND1</accession>
<evidence type="ECO:0000256" key="13">
    <source>
        <dbReference type="SAM" id="Phobius"/>
    </source>
</evidence>
<feature type="transmembrane region" description="Helical" evidence="13">
    <location>
        <begin position="45"/>
        <end position="64"/>
    </location>
</feature>
<dbReference type="GO" id="GO:0008237">
    <property type="term" value="F:metallopeptidase activity"/>
    <property type="evidence" value="ECO:0007669"/>
    <property type="project" value="UniProtKB-KW"/>
</dbReference>
<evidence type="ECO:0000256" key="4">
    <source>
        <dbReference type="ARBA" id="ARBA00022475"/>
    </source>
</evidence>
<comment type="cofactor">
    <cofactor evidence="1">
        <name>Zn(2+)</name>
        <dbReference type="ChEBI" id="CHEBI:29105"/>
    </cofactor>
</comment>
<keyword evidence="5 14" id="KW-0645">Protease</keyword>
<evidence type="ECO:0000256" key="2">
    <source>
        <dbReference type="ARBA" id="ARBA00004651"/>
    </source>
</evidence>
<keyword evidence="11" id="KW-0482">Metalloprotease</keyword>
<evidence type="ECO:0000256" key="5">
    <source>
        <dbReference type="ARBA" id="ARBA00022670"/>
    </source>
</evidence>
<evidence type="ECO:0000256" key="1">
    <source>
        <dbReference type="ARBA" id="ARBA00001947"/>
    </source>
</evidence>
<name>A0A7W3LND1_ACTNM</name>
<comment type="subcellular location">
    <subcellularLocation>
        <location evidence="2">Cell membrane</location>
        <topology evidence="2">Multi-pass membrane protein</topology>
    </subcellularLocation>
</comment>
<protein>
    <submittedName>
        <fullName evidence="14">Zn-dependent protease</fullName>
    </submittedName>
</protein>
<dbReference type="GO" id="GO:0006508">
    <property type="term" value="P:proteolysis"/>
    <property type="evidence" value="ECO:0007669"/>
    <property type="project" value="UniProtKB-KW"/>
</dbReference>
<keyword evidence="15" id="KW-1185">Reference proteome</keyword>
<organism evidence="14 15">
    <name type="scientific">Actinomadura namibiensis</name>
    <dbReference type="NCBI Taxonomy" id="182080"/>
    <lineage>
        <taxon>Bacteria</taxon>
        <taxon>Bacillati</taxon>
        <taxon>Actinomycetota</taxon>
        <taxon>Actinomycetes</taxon>
        <taxon>Streptosporangiales</taxon>
        <taxon>Thermomonosporaceae</taxon>
        <taxon>Actinomadura</taxon>
    </lineage>
</organism>
<dbReference type="InterPro" id="IPR044537">
    <property type="entry name" value="Rip2-like"/>
</dbReference>
<keyword evidence="10 13" id="KW-1133">Transmembrane helix</keyword>
<keyword evidence="8" id="KW-0378">Hydrolase</keyword>
<dbReference type="AlphaFoldDB" id="A0A7W3LND1"/>
<evidence type="ECO:0000256" key="7">
    <source>
        <dbReference type="ARBA" id="ARBA00022723"/>
    </source>
</evidence>
<feature type="transmembrane region" description="Helical" evidence="13">
    <location>
        <begin position="133"/>
        <end position="154"/>
    </location>
</feature>
<evidence type="ECO:0000256" key="8">
    <source>
        <dbReference type="ARBA" id="ARBA00022801"/>
    </source>
</evidence>
<keyword evidence="7" id="KW-0479">Metal-binding</keyword>
<evidence type="ECO:0000256" key="3">
    <source>
        <dbReference type="ARBA" id="ARBA00007931"/>
    </source>
</evidence>
<dbReference type="GO" id="GO:0005886">
    <property type="term" value="C:plasma membrane"/>
    <property type="evidence" value="ECO:0007669"/>
    <property type="project" value="UniProtKB-SubCell"/>
</dbReference>
<proteinExistence type="inferred from homology"/>
<feature type="transmembrane region" description="Helical" evidence="13">
    <location>
        <begin position="97"/>
        <end position="121"/>
    </location>
</feature>
<comment type="caution">
    <text evidence="14">The sequence shown here is derived from an EMBL/GenBank/DDBJ whole genome shotgun (WGS) entry which is preliminary data.</text>
</comment>
<keyword evidence="9" id="KW-0862">Zinc</keyword>
<dbReference type="GO" id="GO:0046872">
    <property type="term" value="F:metal ion binding"/>
    <property type="evidence" value="ECO:0007669"/>
    <property type="project" value="UniProtKB-KW"/>
</dbReference>
<reference evidence="14 15" key="1">
    <citation type="submission" date="2020-08" db="EMBL/GenBank/DDBJ databases">
        <title>Genomic Encyclopedia of Type Strains, Phase IV (KMG-IV): sequencing the most valuable type-strain genomes for metagenomic binning, comparative biology and taxonomic classification.</title>
        <authorList>
            <person name="Goeker M."/>
        </authorList>
    </citation>
    <scope>NUCLEOTIDE SEQUENCE [LARGE SCALE GENOMIC DNA]</scope>
    <source>
        <strain evidence="14 15">DSM 44197</strain>
    </source>
</reference>
<feature type="transmembrane region" description="Helical" evidence="13">
    <location>
        <begin position="166"/>
        <end position="190"/>
    </location>
</feature>
<sequence>MGSVHHTRGRSQGISPSPVFLALLAGTVLCGLIAWRYGTITDRPARIAVFGFVVLGWIVTLAVHEFGHAYLAYRSGDRDVATRGYLTLNPLKYADPILSFGIPVLFILLGGIGFPGGAVWVDRSAIHGRLRHSLVSAAGPLANVLFAVMLAVIFKNFADRGHGVFWAALAFLAFLQVTAAILNLLPIPGLDGFGIIEPFLPRSFVERANQYGGYIFLGLLACLWLIPAVNQAFFDVAYGVSDLIGLGEFPFRMAIDMEGLPIRTGHALFQFWQD</sequence>
<evidence type="ECO:0000256" key="12">
    <source>
        <dbReference type="ARBA" id="ARBA00023136"/>
    </source>
</evidence>
<dbReference type="PANTHER" id="PTHR35864">
    <property type="entry name" value="ZINC METALLOPROTEASE MJ0611-RELATED"/>
    <property type="match status" value="1"/>
</dbReference>
<evidence type="ECO:0000313" key="14">
    <source>
        <dbReference type="EMBL" id="MBA8951331.1"/>
    </source>
</evidence>
<evidence type="ECO:0000256" key="10">
    <source>
        <dbReference type="ARBA" id="ARBA00022989"/>
    </source>
</evidence>
<comment type="similarity">
    <text evidence="3">Belongs to the peptidase M50B family.</text>
</comment>
<keyword evidence="6 13" id="KW-0812">Transmembrane</keyword>